<dbReference type="OrthoDB" id="6248748at2759"/>
<sequence length="332" mass="35550">MMVHDELNSKLRLRPTPDVPNLPGRAGTKSADSCGSLVSNDSFLCTTNTASPTMASGDSATPSTHESHAIVGASSTSPVSSNLAGMHHKLAVSRQRKRRPPTRTESGDTEESDERLETSTMTPLNMGCTQFFASSGPAIPLPFSHSPMDLISEEGSETDAKTVHTPSSKVACSSTLHSEMVQNDKTSPTAAPRPSVKSVVWPKRNASVPESDKPVATNRPVSMFVPPSATTPIQLERHQHQHQRSSPGPQADTEKPFSALGPKKPPRVKSLSTSEQPNEPDSPSSPSRTELNVELNWEGDHSAVSTRTDDQISNPHSSASMDRRASNESHSP</sequence>
<dbReference type="EMBL" id="UZAN01059706">
    <property type="protein sequence ID" value="VDP92430.1"/>
    <property type="molecule type" value="Genomic_DNA"/>
</dbReference>
<organism evidence="4">
    <name type="scientific">Echinostoma caproni</name>
    <dbReference type="NCBI Taxonomy" id="27848"/>
    <lineage>
        <taxon>Eukaryota</taxon>
        <taxon>Metazoa</taxon>
        <taxon>Spiralia</taxon>
        <taxon>Lophotrochozoa</taxon>
        <taxon>Platyhelminthes</taxon>
        <taxon>Trematoda</taxon>
        <taxon>Digenea</taxon>
        <taxon>Plagiorchiida</taxon>
        <taxon>Echinostomata</taxon>
        <taxon>Echinostomatoidea</taxon>
        <taxon>Echinostomatidae</taxon>
        <taxon>Echinostoma</taxon>
    </lineage>
</organism>
<feature type="compositionally biased region" description="Basic and acidic residues" evidence="1">
    <location>
        <begin position="321"/>
        <end position="332"/>
    </location>
</feature>
<feature type="region of interest" description="Disordered" evidence="1">
    <location>
        <begin position="151"/>
        <end position="332"/>
    </location>
</feature>
<name>A0A183B7H3_9TREM</name>
<feature type="compositionally biased region" description="Polar residues" evidence="1">
    <location>
        <begin position="164"/>
        <end position="189"/>
    </location>
</feature>
<dbReference type="AlphaFoldDB" id="A0A183B7H3"/>
<feature type="compositionally biased region" description="Polar residues" evidence="1">
    <location>
        <begin position="270"/>
        <end position="290"/>
    </location>
</feature>
<feature type="region of interest" description="Disordered" evidence="1">
    <location>
        <begin position="1"/>
        <end position="34"/>
    </location>
</feature>
<reference evidence="2 3" key="2">
    <citation type="submission" date="2018-11" db="EMBL/GenBank/DDBJ databases">
        <authorList>
            <consortium name="Pathogen Informatics"/>
        </authorList>
    </citation>
    <scope>NUCLEOTIDE SEQUENCE [LARGE SCALE GENOMIC DNA]</scope>
    <source>
        <strain evidence="2 3">Egypt</strain>
    </source>
</reference>
<gene>
    <name evidence="2" type="ORF">ECPE_LOCUS15158</name>
</gene>
<dbReference type="Proteomes" id="UP000272942">
    <property type="component" value="Unassembled WGS sequence"/>
</dbReference>
<feature type="compositionally biased region" description="Basic residues" evidence="1">
    <location>
        <begin position="86"/>
        <end position="101"/>
    </location>
</feature>
<reference evidence="4" key="1">
    <citation type="submission" date="2016-06" db="UniProtKB">
        <authorList>
            <consortium name="WormBaseParasite"/>
        </authorList>
    </citation>
    <scope>IDENTIFICATION</scope>
</reference>
<evidence type="ECO:0000256" key="1">
    <source>
        <dbReference type="SAM" id="MobiDB-lite"/>
    </source>
</evidence>
<accession>A0A183B7H3</accession>
<feature type="region of interest" description="Disordered" evidence="1">
    <location>
        <begin position="50"/>
        <end position="118"/>
    </location>
</feature>
<feature type="compositionally biased region" description="Polar residues" evidence="1">
    <location>
        <begin position="303"/>
        <end position="320"/>
    </location>
</feature>
<protein>
    <submittedName>
        <fullName evidence="2 4">Uncharacterized protein</fullName>
    </submittedName>
</protein>
<feature type="compositionally biased region" description="Polar residues" evidence="1">
    <location>
        <begin position="73"/>
        <end position="83"/>
    </location>
</feature>
<feature type="compositionally biased region" description="Polar residues" evidence="1">
    <location>
        <begin position="50"/>
        <end position="64"/>
    </location>
</feature>
<evidence type="ECO:0000313" key="3">
    <source>
        <dbReference type="Proteomes" id="UP000272942"/>
    </source>
</evidence>
<proteinExistence type="predicted"/>
<evidence type="ECO:0000313" key="4">
    <source>
        <dbReference type="WBParaSite" id="ECPE_0001519801-mRNA-1"/>
    </source>
</evidence>
<evidence type="ECO:0000313" key="2">
    <source>
        <dbReference type="EMBL" id="VDP92430.1"/>
    </source>
</evidence>
<dbReference type="WBParaSite" id="ECPE_0001519801-mRNA-1">
    <property type="protein sequence ID" value="ECPE_0001519801-mRNA-1"/>
    <property type="gene ID" value="ECPE_0001519801"/>
</dbReference>
<keyword evidence="3" id="KW-1185">Reference proteome</keyword>